<dbReference type="PATRIC" id="fig|1318628.3.peg.68"/>
<sequence>MTTETTNDAGQAAPNHNDITASPSASSGKESLQAPEVAAYWAERRRYIERIRKVPEVRQRYWREAGVYLLRRILWSFGFFPIFLAFWVPFVLSSFNPVVMASDLIPMLQSFVDSNPEVQATTISTLAIAWASVGFFFLVFDFVLTPFRSPYEYEADVYMRSWEQLNHDRLPNKV</sequence>
<evidence type="ECO:0000313" key="3">
    <source>
        <dbReference type="EMBL" id="EON93954.1"/>
    </source>
</evidence>
<dbReference type="EMBL" id="ASAD01000002">
    <property type="protein sequence ID" value="EON93954.1"/>
    <property type="molecule type" value="Genomic_DNA"/>
</dbReference>
<feature type="region of interest" description="Disordered" evidence="1">
    <location>
        <begin position="1"/>
        <end position="31"/>
    </location>
</feature>
<reference evidence="3 4" key="1">
    <citation type="journal article" date="2013" name="Genome Announc.">
        <title>Draft Genome Sequence of the Moderately Halophilic Bacterium Marinobacter lipolyticus Strain SM19.</title>
        <authorList>
            <person name="Papke R.T."/>
            <person name="de la Haba R.R."/>
            <person name="Infante-Dominguez C."/>
            <person name="Perez D."/>
            <person name="Sanchez-Porro C."/>
            <person name="Lapierre P."/>
            <person name="Ventosa A."/>
        </authorList>
    </citation>
    <scope>NUCLEOTIDE SEQUENCE [LARGE SCALE GENOMIC DNA]</scope>
    <source>
        <strain evidence="3 4">SM19</strain>
    </source>
</reference>
<proteinExistence type="predicted"/>
<feature type="transmembrane region" description="Helical" evidence="2">
    <location>
        <begin position="73"/>
        <end position="92"/>
    </location>
</feature>
<protein>
    <submittedName>
        <fullName evidence="3">Uncharacterized protein</fullName>
    </submittedName>
</protein>
<dbReference type="AlphaFoldDB" id="R8B614"/>
<keyword evidence="2" id="KW-1133">Transmembrane helix</keyword>
<accession>R8B614</accession>
<evidence type="ECO:0000256" key="1">
    <source>
        <dbReference type="SAM" id="MobiDB-lite"/>
    </source>
</evidence>
<organism evidence="3 4">
    <name type="scientific">Marinobacter lipolyticus SM19</name>
    <dbReference type="NCBI Taxonomy" id="1318628"/>
    <lineage>
        <taxon>Bacteria</taxon>
        <taxon>Pseudomonadati</taxon>
        <taxon>Pseudomonadota</taxon>
        <taxon>Gammaproteobacteria</taxon>
        <taxon>Pseudomonadales</taxon>
        <taxon>Marinobacteraceae</taxon>
        <taxon>Marinobacter</taxon>
    </lineage>
</organism>
<evidence type="ECO:0000256" key="2">
    <source>
        <dbReference type="SAM" id="Phobius"/>
    </source>
</evidence>
<feature type="transmembrane region" description="Helical" evidence="2">
    <location>
        <begin position="123"/>
        <end position="144"/>
    </location>
</feature>
<dbReference type="STRING" id="1318628.MARLIPOL_00343"/>
<keyword evidence="4" id="KW-1185">Reference proteome</keyword>
<dbReference type="Proteomes" id="UP000016540">
    <property type="component" value="Unassembled WGS sequence"/>
</dbReference>
<name>R8B614_9GAMM</name>
<keyword evidence="2" id="KW-0472">Membrane</keyword>
<dbReference type="HOGENOM" id="CLU_119013_0_0_6"/>
<feature type="compositionally biased region" description="Polar residues" evidence="1">
    <location>
        <begin position="17"/>
        <end position="30"/>
    </location>
</feature>
<keyword evidence="2" id="KW-0812">Transmembrane</keyword>
<evidence type="ECO:0000313" key="4">
    <source>
        <dbReference type="Proteomes" id="UP000016540"/>
    </source>
</evidence>
<dbReference type="RefSeq" id="WP_012136053.1">
    <property type="nucleotide sequence ID" value="NZ_KE007306.1"/>
</dbReference>
<comment type="caution">
    <text evidence="3">The sequence shown here is derived from an EMBL/GenBank/DDBJ whole genome shotgun (WGS) entry which is preliminary data.</text>
</comment>
<gene>
    <name evidence="3" type="ORF">MARLIPOL_00343</name>
</gene>